<dbReference type="InterPro" id="IPR013766">
    <property type="entry name" value="Thioredoxin_domain"/>
</dbReference>
<dbReference type="STRING" id="1396821.SAMN05444515_109119"/>
<accession>A0A1H7MK88</accession>
<proteinExistence type="predicted"/>
<dbReference type="InterPro" id="IPR036249">
    <property type="entry name" value="Thioredoxin-like_sf"/>
</dbReference>
<sequence>MRHFLSRHRLTLAGWLCGLLVAFLGLGAPAVAKDQPPIDDTPRLIGLQHPHWFELSLLDLREDLEKVREQGKRALAVYIGMDDCPYCEALFNVNFAEPDILDYTRRHFNVVGLDVLGSRGITTLEGESMTEREFAVGKGLNFTPAFIFYEPDGTPVFRLRGYHSPYRFRAALEYVADGHYENETFREYLARADPPPRFDPDDLNHQAFFAPEPFGLDRSHIPADRPLVVFFEQGECHACDILHTEPLRDDQVLELLDLFEVVQLDMWSEETPVLTPDGRSLTARAWAEDLGLFYAPTLIFFDEAGEEVLRIDSVVRLHRLRSVLEYVLTRGYEDSPTYQRWRMDQGG</sequence>
<dbReference type="SUPFAM" id="SSF52833">
    <property type="entry name" value="Thioredoxin-like"/>
    <property type="match status" value="2"/>
</dbReference>
<name>A0A1H7MK88_9GAMM</name>
<keyword evidence="3" id="KW-1185">Reference proteome</keyword>
<dbReference type="OrthoDB" id="9791630at2"/>
<reference evidence="3" key="1">
    <citation type="submission" date="2016-10" db="EMBL/GenBank/DDBJ databases">
        <authorList>
            <person name="Varghese N."/>
            <person name="Submissions S."/>
        </authorList>
    </citation>
    <scope>NUCLEOTIDE SEQUENCE [LARGE SCALE GENOMIC DNA]</scope>
    <source>
        <strain evidence="3">DSM 241</strain>
    </source>
</reference>
<dbReference type="InterPro" id="IPR012336">
    <property type="entry name" value="Thioredoxin-like_fold"/>
</dbReference>
<dbReference type="AlphaFoldDB" id="A0A1H7MK88"/>
<feature type="domain" description="Thioredoxin" evidence="1">
    <location>
        <begin position="24"/>
        <end position="177"/>
    </location>
</feature>
<dbReference type="Gene3D" id="3.40.30.10">
    <property type="entry name" value="Glutaredoxin"/>
    <property type="match status" value="2"/>
</dbReference>
<dbReference type="RefSeq" id="WP_090253717.1">
    <property type="nucleotide sequence ID" value="NZ_FOAA01000009.1"/>
</dbReference>
<evidence type="ECO:0000313" key="3">
    <source>
        <dbReference type="Proteomes" id="UP000199256"/>
    </source>
</evidence>
<evidence type="ECO:0000259" key="1">
    <source>
        <dbReference type="PROSITE" id="PS51352"/>
    </source>
</evidence>
<dbReference type="Pfam" id="PF13098">
    <property type="entry name" value="Thioredoxin_2"/>
    <property type="match status" value="2"/>
</dbReference>
<protein>
    <submittedName>
        <fullName evidence="2">Thioredoxin-related protein</fullName>
    </submittedName>
</protein>
<dbReference type="EMBL" id="FOAA01000009">
    <property type="protein sequence ID" value="SEL11027.1"/>
    <property type="molecule type" value="Genomic_DNA"/>
</dbReference>
<gene>
    <name evidence="2" type="ORF">SAMN05444515_109119</name>
</gene>
<dbReference type="Proteomes" id="UP000199256">
    <property type="component" value="Unassembled WGS sequence"/>
</dbReference>
<dbReference type="PROSITE" id="PS51352">
    <property type="entry name" value="THIOREDOXIN_2"/>
    <property type="match status" value="1"/>
</dbReference>
<organism evidence="2 3">
    <name type="scientific">Ectothiorhodospira marina</name>
    <dbReference type="NCBI Taxonomy" id="1396821"/>
    <lineage>
        <taxon>Bacteria</taxon>
        <taxon>Pseudomonadati</taxon>
        <taxon>Pseudomonadota</taxon>
        <taxon>Gammaproteobacteria</taxon>
        <taxon>Chromatiales</taxon>
        <taxon>Ectothiorhodospiraceae</taxon>
        <taxon>Ectothiorhodospira</taxon>
    </lineage>
</organism>
<evidence type="ECO:0000313" key="2">
    <source>
        <dbReference type="EMBL" id="SEL11027.1"/>
    </source>
</evidence>